<dbReference type="SUPFAM" id="SSF48452">
    <property type="entry name" value="TPR-like"/>
    <property type="match status" value="1"/>
</dbReference>
<dbReference type="SMART" id="SM00028">
    <property type="entry name" value="TPR"/>
    <property type="match status" value="2"/>
</dbReference>
<dbReference type="PANTHER" id="PTHR44858:SF1">
    <property type="entry name" value="UDP-N-ACETYLGLUCOSAMINE--PEPTIDE N-ACETYLGLUCOSAMINYLTRANSFERASE SPINDLY-RELATED"/>
    <property type="match status" value="1"/>
</dbReference>
<evidence type="ECO:0000256" key="2">
    <source>
        <dbReference type="ARBA" id="ARBA00022803"/>
    </source>
</evidence>
<accession>A0A1I2VSJ3</accession>
<keyword evidence="1" id="KW-0677">Repeat</keyword>
<evidence type="ECO:0000313" key="5">
    <source>
        <dbReference type="Proteomes" id="UP000198724"/>
    </source>
</evidence>
<dbReference type="Proteomes" id="UP000198724">
    <property type="component" value="Unassembled WGS sequence"/>
</dbReference>
<reference evidence="5" key="1">
    <citation type="submission" date="2016-10" db="EMBL/GenBank/DDBJ databases">
        <authorList>
            <person name="Varghese N."/>
            <person name="Submissions S."/>
        </authorList>
    </citation>
    <scope>NUCLEOTIDE SEQUENCE [LARGE SCALE GENOMIC DNA]</scope>
    <source>
        <strain evidence="5">LP51</strain>
    </source>
</reference>
<proteinExistence type="predicted"/>
<evidence type="ECO:0000256" key="1">
    <source>
        <dbReference type="ARBA" id="ARBA00022737"/>
    </source>
</evidence>
<dbReference type="PANTHER" id="PTHR44858">
    <property type="entry name" value="TETRATRICOPEPTIDE REPEAT PROTEIN 6"/>
    <property type="match status" value="1"/>
</dbReference>
<dbReference type="InterPro" id="IPR050498">
    <property type="entry name" value="Ycf3"/>
</dbReference>
<dbReference type="Gene3D" id="1.25.40.10">
    <property type="entry name" value="Tetratricopeptide repeat domain"/>
    <property type="match status" value="2"/>
</dbReference>
<gene>
    <name evidence="4" type="ORF">SAMN05421739_104252</name>
</gene>
<dbReference type="OrthoDB" id="851017at2"/>
<organism evidence="4 5">
    <name type="scientific">Pontibacter chinhatensis</name>
    <dbReference type="NCBI Taxonomy" id="1436961"/>
    <lineage>
        <taxon>Bacteria</taxon>
        <taxon>Pseudomonadati</taxon>
        <taxon>Bacteroidota</taxon>
        <taxon>Cytophagia</taxon>
        <taxon>Cytophagales</taxon>
        <taxon>Hymenobacteraceae</taxon>
        <taxon>Pontibacter</taxon>
    </lineage>
</organism>
<dbReference type="STRING" id="1436961.SAMN05421739_104252"/>
<evidence type="ECO:0000256" key="3">
    <source>
        <dbReference type="PROSITE-ProRule" id="PRU00339"/>
    </source>
</evidence>
<dbReference type="PROSITE" id="PS50005">
    <property type="entry name" value="TPR"/>
    <property type="match status" value="1"/>
</dbReference>
<dbReference type="EMBL" id="FOOT01000004">
    <property type="protein sequence ID" value="SFG90181.1"/>
    <property type="molecule type" value="Genomic_DNA"/>
</dbReference>
<evidence type="ECO:0000313" key="4">
    <source>
        <dbReference type="EMBL" id="SFG90181.1"/>
    </source>
</evidence>
<keyword evidence="5" id="KW-1185">Reference proteome</keyword>
<keyword evidence="2 3" id="KW-0802">TPR repeat</keyword>
<name>A0A1I2VSJ3_9BACT</name>
<sequence>MKKLISFIIAAAALGTAIYVLSDPYFFTPAETLYQLGVEKSDEGNDVIDVQGKRQAADYFERAIKKGYSGRNVYVKLYWAYTHIHSDSTIEETLTDALEAYPNDVEFLFRRANSRLSQHKYELAIEDYSKVINTGPDFQYLYSAYYDRGAAKFILGKRVAAEKDREKAQQLAPHQLRTYEDYSNLYK</sequence>
<dbReference type="RefSeq" id="WP_092102196.1">
    <property type="nucleotide sequence ID" value="NZ_FOOT01000004.1"/>
</dbReference>
<feature type="repeat" description="TPR" evidence="3">
    <location>
        <begin position="105"/>
        <end position="138"/>
    </location>
</feature>
<dbReference type="InterPro" id="IPR019734">
    <property type="entry name" value="TPR_rpt"/>
</dbReference>
<dbReference type="InterPro" id="IPR011990">
    <property type="entry name" value="TPR-like_helical_dom_sf"/>
</dbReference>
<protein>
    <submittedName>
        <fullName evidence="4">Uncharacterized protein</fullName>
    </submittedName>
</protein>
<dbReference type="AlphaFoldDB" id="A0A1I2VSJ3"/>